<protein>
    <submittedName>
        <fullName evidence="1">Uncharacterized protein</fullName>
    </submittedName>
</protein>
<dbReference type="AlphaFoldDB" id="A0A0A9H1W2"/>
<evidence type="ECO:0000313" key="1">
    <source>
        <dbReference type="EMBL" id="JAE28826.1"/>
    </source>
</evidence>
<reference evidence="1" key="1">
    <citation type="submission" date="2014-09" db="EMBL/GenBank/DDBJ databases">
        <authorList>
            <person name="Magalhaes I.L.F."/>
            <person name="Oliveira U."/>
            <person name="Santos F.R."/>
            <person name="Vidigal T.H.D.A."/>
            <person name="Brescovit A.D."/>
            <person name="Santos A.J."/>
        </authorList>
    </citation>
    <scope>NUCLEOTIDE SEQUENCE</scope>
    <source>
        <tissue evidence="1">Shoot tissue taken approximately 20 cm above the soil surface</tissue>
    </source>
</reference>
<proteinExistence type="predicted"/>
<dbReference type="EMBL" id="GBRH01169070">
    <property type="protein sequence ID" value="JAE28826.1"/>
    <property type="molecule type" value="Transcribed_RNA"/>
</dbReference>
<sequence>MPDAVLSFQKTQNFRNSYLQFAEFEMIFCTIKHQSK</sequence>
<name>A0A0A9H1W2_ARUDO</name>
<organism evidence="1">
    <name type="scientific">Arundo donax</name>
    <name type="common">Giant reed</name>
    <name type="synonym">Donax arundinaceus</name>
    <dbReference type="NCBI Taxonomy" id="35708"/>
    <lineage>
        <taxon>Eukaryota</taxon>
        <taxon>Viridiplantae</taxon>
        <taxon>Streptophyta</taxon>
        <taxon>Embryophyta</taxon>
        <taxon>Tracheophyta</taxon>
        <taxon>Spermatophyta</taxon>
        <taxon>Magnoliopsida</taxon>
        <taxon>Liliopsida</taxon>
        <taxon>Poales</taxon>
        <taxon>Poaceae</taxon>
        <taxon>PACMAD clade</taxon>
        <taxon>Arundinoideae</taxon>
        <taxon>Arundineae</taxon>
        <taxon>Arundo</taxon>
    </lineage>
</organism>
<reference evidence="1" key="2">
    <citation type="journal article" date="2015" name="Data Brief">
        <title>Shoot transcriptome of the giant reed, Arundo donax.</title>
        <authorList>
            <person name="Barrero R.A."/>
            <person name="Guerrero F.D."/>
            <person name="Moolhuijzen P."/>
            <person name="Goolsby J.A."/>
            <person name="Tidwell J."/>
            <person name="Bellgard S.E."/>
            <person name="Bellgard M.I."/>
        </authorList>
    </citation>
    <scope>NUCLEOTIDE SEQUENCE</scope>
    <source>
        <tissue evidence="1">Shoot tissue taken approximately 20 cm above the soil surface</tissue>
    </source>
</reference>
<accession>A0A0A9H1W2</accession>